<organism evidence="4 5">
    <name type="scientific">Nyssa sinensis</name>
    <dbReference type="NCBI Taxonomy" id="561372"/>
    <lineage>
        <taxon>Eukaryota</taxon>
        <taxon>Viridiplantae</taxon>
        <taxon>Streptophyta</taxon>
        <taxon>Embryophyta</taxon>
        <taxon>Tracheophyta</taxon>
        <taxon>Spermatophyta</taxon>
        <taxon>Magnoliopsida</taxon>
        <taxon>eudicotyledons</taxon>
        <taxon>Gunneridae</taxon>
        <taxon>Pentapetalae</taxon>
        <taxon>asterids</taxon>
        <taxon>Cornales</taxon>
        <taxon>Nyssaceae</taxon>
        <taxon>Nyssa</taxon>
    </lineage>
</organism>
<dbReference type="AlphaFoldDB" id="A0A5J5BKP0"/>
<gene>
    <name evidence="4" type="ORF">F0562_021307</name>
</gene>
<comment type="similarity">
    <text evidence="1">Belongs to the alkB family.</text>
</comment>
<dbReference type="SUPFAM" id="SSF51197">
    <property type="entry name" value="Clavaminate synthase-like"/>
    <property type="match status" value="1"/>
</dbReference>
<evidence type="ECO:0000313" key="5">
    <source>
        <dbReference type="Proteomes" id="UP000325577"/>
    </source>
</evidence>
<dbReference type="InterPro" id="IPR005123">
    <property type="entry name" value="Oxoglu/Fe-dep_dioxygenase_dom"/>
</dbReference>
<reference evidence="4 5" key="1">
    <citation type="submission" date="2019-09" db="EMBL/GenBank/DDBJ databases">
        <title>A chromosome-level genome assembly of the Chinese tupelo Nyssa sinensis.</title>
        <authorList>
            <person name="Yang X."/>
            <person name="Kang M."/>
            <person name="Yang Y."/>
            <person name="Xiong H."/>
            <person name="Wang M."/>
            <person name="Zhang Z."/>
            <person name="Wang Z."/>
            <person name="Wu H."/>
            <person name="Ma T."/>
            <person name="Liu J."/>
            <person name="Xi Z."/>
        </authorList>
    </citation>
    <scope>NUCLEOTIDE SEQUENCE [LARGE SCALE GENOMIC DNA]</scope>
    <source>
        <strain evidence="4">J267</strain>
        <tissue evidence="4">Leaf</tissue>
    </source>
</reference>
<evidence type="ECO:0000256" key="1">
    <source>
        <dbReference type="ARBA" id="ARBA00007879"/>
    </source>
</evidence>
<sequence>MPPPAGAASPSDRVPMGPMMMPKVQAGPMMISDTFAKDAILAWFRGEFAAANAIIDALCNHLTQLEGSSGSSEYKSVFAAIHRRRLNWIPILQMQKYYSIADVALELRHVAAKKTKEREEGEDVEKREDVKVSFNELQKIREVNAEEESGSNENCGGEVVDEDSTKDDPPESEITDDTGSQEVHPTLENTEICSNHEECEARHAQIKITKGFVAKEPVKGHMVNVVRGLKLYEDIFTDSELSKLTDFVNELRVAGQNGELSGETFILYNRQTKGNKRELIQLGAPIFGQIKEEATNTHPKCHIEPIPALLQGVINHLVQWHLLSENRKPNSCIINFFDEGEYSQPFLKPPHLDQPISTLLLSESTMAFGRTLTSDNDGNYKGPLILSLKEGSILVMRGNSADMARHVMCPSQNRRVSITFFKVRPDTNYQNNSSAIPPLTKAMALWQPGVPSPHTIPNGALNGYESMDVIPKWEVLRAPVVMLAPVSVKPIVLGPKRIPRGWYWGLLALECWSKKTSKTSSTTCPKRTASRATFSS</sequence>
<dbReference type="InterPro" id="IPR037151">
    <property type="entry name" value="AlkB-like_sf"/>
</dbReference>
<keyword evidence="5" id="KW-1185">Reference proteome</keyword>
<dbReference type="GO" id="GO:0032451">
    <property type="term" value="F:demethylase activity"/>
    <property type="evidence" value="ECO:0007669"/>
    <property type="project" value="InterPro"/>
</dbReference>
<dbReference type="Pfam" id="PF03171">
    <property type="entry name" value="2OG-FeII_Oxy"/>
    <property type="match status" value="1"/>
</dbReference>
<proteinExistence type="inferred from homology"/>
<protein>
    <recommendedName>
        <fullName evidence="3">Fe2OG dioxygenase domain-containing protein</fullName>
    </recommendedName>
</protein>
<evidence type="ECO:0000313" key="4">
    <source>
        <dbReference type="EMBL" id="KAA8543198.1"/>
    </source>
</evidence>
<dbReference type="EMBL" id="CM018034">
    <property type="protein sequence ID" value="KAA8543198.1"/>
    <property type="molecule type" value="Genomic_DNA"/>
</dbReference>
<feature type="region of interest" description="Disordered" evidence="2">
    <location>
        <begin position="517"/>
        <end position="536"/>
    </location>
</feature>
<feature type="region of interest" description="Disordered" evidence="2">
    <location>
        <begin position="142"/>
        <end position="184"/>
    </location>
</feature>
<dbReference type="PANTHER" id="PTHR31447:SF2">
    <property type="entry name" value="RNA DEMETHYLASE ALKBH10B"/>
    <property type="match status" value="1"/>
</dbReference>
<dbReference type="GO" id="GO:0003729">
    <property type="term" value="F:mRNA binding"/>
    <property type="evidence" value="ECO:0007669"/>
    <property type="project" value="InterPro"/>
</dbReference>
<dbReference type="InterPro" id="IPR044861">
    <property type="entry name" value="IPNS-like_FE2OG_OXY"/>
</dbReference>
<accession>A0A5J5BKP0</accession>
<feature type="compositionally biased region" description="Acidic residues" evidence="2">
    <location>
        <begin position="159"/>
        <end position="176"/>
    </location>
</feature>
<dbReference type="Gene3D" id="2.60.120.590">
    <property type="entry name" value="Alpha-ketoglutarate-dependent dioxygenase AlkB-like"/>
    <property type="match status" value="1"/>
</dbReference>
<dbReference type="PANTHER" id="PTHR31447">
    <property type="entry name" value="HYDROXYPROLINE-RICH GLYCOPROTEIN FAMILY PROTEIN-RELATED"/>
    <property type="match status" value="1"/>
</dbReference>
<dbReference type="Proteomes" id="UP000325577">
    <property type="component" value="Linkage Group LG11"/>
</dbReference>
<dbReference type="PROSITE" id="PS51471">
    <property type="entry name" value="FE2OG_OXY"/>
    <property type="match status" value="1"/>
</dbReference>
<dbReference type="InterPro" id="IPR044842">
    <property type="entry name" value="ALKBH9B/ALKBH10B-like"/>
</dbReference>
<evidence type="ECO:0000256" key="2">
    <source>
        <dbReference type="SAM" id="MobiDB-lite"/>
    </source>
</evidence>
<dbReference type="GO" id="GO:0006402">
    <property type="term" value="P:mRNA catabolic process"/>
    <property type="evidence" value="ECO:0007669"/>
    <property type="project" value="InterPro"/>
</dbReference>
<feature type="domain" description="Fe2OG dioxygenase" evidence="3">
    <location>
        <begin position="328"/>
        <end position="424"/>
    </location>
</feature>
<name>A0A5J5BKP0_9ASTE</name>
<evidence type="ECO:0000259" key="3">
    <source>
        <dbReference type="PROSITE" id="PS51471"/>
    </source>
</evidence>
<dbReference type="OrthoDB" id="1916097at2759"/>